<dbReference type="Proteomes" id="UP001330812">
    <property type="component" value="Chromosome"/>
</dbReference>
<reference evidence="4 5" key="1">
    <citation type="journal article" date="2015" name="Int. J. Syst. Evol. Microbiol.">
        <title>Amycolatopsis rhabdoformis sp. nov., an actinomycete isolated from a tropical forest soil.</title>
        <authorList>
            <person name="Souza W.R."/>
            <person name="Silva R.E."/>
            <person name="Goodfellow M."/>
            <person name="Busarakam K."/>
            <person name="Figueiro F.S."/>
            <person name="Ferreira D."/>
            <person name="Rodrigues-Filho E."/>
            <person name="Moraes L.A.B."/>
            <person name="Zucchi T.D."/>
        </authorList>
    </citation>
    <scope>NUCLEOTIDE SEQUENCE [LARGE SCALE GENOMIC DNA]</scope>
    <source>
        <strain evidence="4 5">NCIMB 14900</strain>
    </source>
</reference>
<feature type="domain" description="AMP-binding enzyme C-terminal" evidence="3">
    <location>
        <begin position="444"/>
        <end position="522"/>
    </location>
</feature>
<dbReference type="PANTHER" id="PTHR43352:SF1">
    <property type="entry name" value="ANTHRANILATE--COA LIGASE"/>
    <property type="match status" value="1"/>
</dbReference>
<keyword evidence="1" id="KW-0436">Ligase</keyword>
<keyword evidence="5" id="KW-1185">Reference proteome</keyword>
<dbReference type="Gene3D" id="3.40.50.12780">
    <property type="entry name" value="N-terminal domain of ligase-like"/>
    <property type="match status" value="1"/>
</dbReference>
<dbReference type="Gene3D" id="3.30.300.30">
    <property type="match status" value="1"/>
</dbReference>
<protein>
    <submittedName>
        <fullName evidence="4">AMP-binding protein</fullName>
    </submittedName>
</protein>
<gene>
    <name evidence="4" type="ORF">VSH64_04610</name>
</gene>
<evidence type="ECO:0000313" key="4">
    <source>
        <dbReference type="EMBL" id="WSE31391.1"/>
    </source>
</evidence>
<dbReference type="InterPro" id="IPR045851">
    <property type="entry name" value="AMP-bd_C_sf"/>
</dbReference>
<dbReference type="PANTHER" id="PTHR43352">
    <property type="entry name" value="ACETYL-COA SYNTHETASE"/>
    <property type="match status" value="1"/>
</dbReference>
<evidence type="ECO:0000313" key="5">
    <source>
        <dbReference type="Proteomes" id="UP001330812"/>
    </source>
</evidence>
<proteinExistence type="predicted"/>
<dbReference type="PROSITE" id="PS00455">
    <property type="entry name" value="AMP_BINDING"/>
    <property type="match status" value="1"/>
</dbReference>
<evidence type="ECO:0000256" key="1">
    <source>
        <dbReference type="ARBA" id="ARBA00022598"/>
    </source>
</evidence>
<organism evidence="4 5">
    <name type="scientific">Amycolatopsis rhabdoformis</name>
    <dbReference type="NCBI Taxonomy" id="1448059"/>
    <lineage>
        <taxon>Bacteria</taxon>
        <taxon>Bacillati</taxon>
        <taxon>Actinomycetota</taxon>
        <taxon>Actinomycetes</taxon>
        <taxon>Pseudonocardiales</taxon>
        <taxon>Pseudonocardiaceae</taxon>
        <taxon>Amycolatopsis</taxon>
    </lineage>
</organism>
<feature type="domain" description="AMP-dependent synthetase/ligase" evidence="2">
    <location>
        <begin position="54"/>
        <end position="390"/>
    </location>
</feature>
<dbReference type="InterPro" id="IPR042099">
    <property type="entry name" value="ANL_N_sf"/>
</dbReference>
<dbReference type="RefSeq" id="WP_326834197.1">
    <property type="nucleotide sequence ID" value="NZ_CP142149.1"/>
</dbReference>
<dbReference type="Pfam" id="PF00501">
    <property type="entry name" value="AMP-binding"/>
    <property type="match status" value="1"/>
</dbReference>
<dbReference type="InterPro" id="IPR000873">
    <property type="entry name" value="AMP-dep_synth/lig_dom"/>
</dbReference>
<dbReference type="Pfam" id="PF13193">
    <property type="entry name" value="AMP-binding_C"/>
    <property type="match status" value="1"/>
</dbReference>
<dbReference type="InterPro" id="IPR025110">
    <property type="entry name" value="AMP-bd_C"/>
</dbReference>
<dbReference type="SUPFAM" id="SSF56801">
    <property type="entry name" value="Acetyl-CoA synthetase-like"/>
    <property type="match status" value="1"/>
</dbReference>
<evidence type="ECO:0000259" key="3">
    <source>
        <dbReference type="Pfam" id="PF13193"/>
    </source>
</evidence>
<evidence type="ECO:0000259" key="2">
    <source>
        <dbReference type="Pfam" id="PF00501"/>
    </source>
</evidence>
<sequence length="548" mass="58999">MQLTPSAHVDTFCRDNLPPFDQWPHLFFDLPELHYPDRLNAATRLLDGAVAKWGPDRPAVLSPTSNWSYGELLARANRIAGTLVSLGVVPGNRVLLRGPNTPWLAACWLGVLKAGAVAVTTMPMLRTHELTKIVDASSPVLALADHRYTEDLLPFDLPLLAFGGDSPDDLAARSATQPPTFADVETAADDVAILAFTSGTTGRPKATMHFHRDLIAIADTFSRHVVKPEPEDLFTGTPPLAFTFGLGGLLVFPLHAGAATLLIERATPLELADLATAHGVTVLFTAPTAYRAILASDRRASLSALRRAVSAGEALPETVATDFHEATGRWLIDGIGSTEMLHVFISAADDETRPGATGRAVPGYRARIVDDEGRPVPDGTPGRLAVQGPTGCRYLADDRQAVFVEDGWNLTGDTYVRDSDGYFHYRARSDDMIVSSGYNIAGPEVEEVLMSHPDVLECAVVAAPDEARGSVVAAYVVLREGAEAGQPKVKELQDFAKSVAAPYKYPRRVEFVTDLPRNPSGKLQRFLLRRRAAGQAAEPASEPQPANP</sequence>
<dbReference type="EMBL" id="CP142149">
    <property type="protein sequence ID" value="WSE31391.1"/>
    <property type="molecule type" value="Genomic_DNA"/>
</dbReference>
<accession>A0ABZ1ICE0</accession>
<name>A0ABZ1ICE0_9PSEU</name>
<dbReference type="InterPro" id="IPR020845">
    <property type="entry name" value="AMP-binding_CS"/>
</dbReference>